<gene>
    <name evidence="1" type="ORF">JI741_20865</name>
</gene>
<evidence type="ECO:0000313" key="1">
    <source>
        <dbReference type="EMBL" id="MBL0743695.1"/>
    </source>
</evidence>
<reference evidence="1 2" key="1">
    <citation type="submission" date="2021-01" db="EMBL/GenBank/DDBJ databases">
        <title>Chryseolinea sp. Jin1 Genome sequencing and assembly.</title>
        <authorList>
            <person name="Kim I."/>
        </authorList>
    </citation>
    <scope>NUCLEOTIDE SEQUENCE [LARGE SCALE GENOMIC DNA]</scope>
    <source>
        <strain evidence="1 2">Jin1</strain>
    </source>
</reference>
<sequence>MKTTSIKTLAALFSLGLLGLYGVIVACADMDWGYDYDTNFTPEVYVDKSYAPLFFAPYEVFYDIVFEDKYVTRFNDDITADWKTYLEGKVPDTQLSSMLLNDAKATGINDLYTAVQKKQPLPAAYSALNAQDEKVRSFIEFLYYAKAIETASTTALGWDYDGQQSNPANALVTAQVEKRYAETKDTFLKNRYWFQTMKGYFYGIDKQKAVTFFDKTKASVTQNVLYYRALGYVAGAYYRRKDYATSNYLFSIVFDKCAPLRTVTAYNFHPQEQKDFNASLALAKTPDEKAALWALLGFYADEKTAIREIYKLNPASPHLDYLATRLVNKAEVKLNQEEFKSATDYRRMLKEKADNDALQLATTLANEGKTAKPYLWNLTAGYLNVLAANNAAATTFFDKAEKTAPKSTLASQQLRLLKFINTLSALERVDASTETKLLADIEWLCITLPKGEQGAFRYHHALSWSRRYLSSLYRTQANTVMAEVFQRDARYYQTGANLDAMRNFLTKPDKSPWERMTANLYDVTLSDIYEYQGVTSAYAGKMDAAIAFLEQSDKGKDVLLLGNPFNGKIKDCHDCDHNATQKVKYTKLTFLKKLKEMLTYIEMNQDVYNNSMLVANAYYNMSFFGNARVFYYGNIGNQYGNTIDPFYQSQLLGNGLARQYYQKALDASTTPEQKAKCVYMLTKCERNDFYTARYHSKPDFYGDTDVDFKAWEGFRKLKGEYSNTAYYKDVIKECGYFRKYLKME</sequence>
<keyword evidence="2" id="KW-1185">Reference proteome</keyword>
<dbReference type="PROSITE" id="PS51257">
    <property type="entry name" value="PROKAR_LIPOPROTEIN"/>
    <property type="match status" value="1"/>
</dbReference>
<organism evidence="1 2">
    <name type="scientific">Chryseolinea lacunae</name>
    <dbReference type="NCBI Taxonomy" id="2801331"/>
    <lineage>
        <taxon>Bacteria</taxon>
        <taxon>Pseudomonadati</taxon>
        <taxon>Bacteroidota</taxon>
        <taxon>Cytophagia</taxon>
        <taxon>Cytophagales</taxon>
        <taxon>Fulvivirgaceae</taxon>
        <taxon>Chryseolinea</taxon>
    </lineage>
</organism>
<protein>
    <submittedName>
        <fullName evidence="1">Uncharacterized protein</fullName>
    </submittedName>
</protein>
<name>A0ABS1KW70_9BACT</name>
<dbReference type="EMBL" id="JAERRB010000007">
    <property type="protein sequence ID" value="MBL0743695.1"/>
    <property type="molecule type" value="Genomic_DNA"/>
</dbReference>
<evidence type="ECO:0000313" key="2">
    <source>
        <dbReference type="Proteomes" id="UP000613030"/>
    </source>
</evidence>
<dbReference type="Proteomes" id="UP000613030">
    <property type="component" value="Unassembled WGS sequence"/>
</dbReference>
<proteinExistence type="predicted"/>
<comment type="caution">
    <text evidence="1">The sequence shown here is derived from an EMBL/GenBank/DDBJ whole genome shotgun (WGS) entry which is preliminary data.</text>
</comment>
<accession>A0ABS1KW70</accession>
<dbReference type="RefSeq" id="WP_202013061.1">
    <property type="nucleotide sequence ID" value="NZ_JAERRB010000007.1"/>
</dbReference>